<evidence type="ECO:0000313" key="3">
    <source>
        <dbReference type="EMBL" id="CAI9093327.1"/>
    </source>
</evidence>
<dbReference type="PANTHER" id="PTHR19316:SF32">
    <property type="entry name" value="ARM REPEAT SUPERFAMILY PROTEIN"/>
    <property type="match status" value="1"/>
</dbReference>
<organism evidence="3 4">
    <name type="scientific">Oldenlandia corymbosa var. corymbosa</name>
    <dbReference type="NCBI Taxonomy" id="529605"/>
    <lineage>
        <taxon>Eukaryota</taxon>
        <taxon>Viridiplantae</taxon>
        <taxon>Streptophyta</taxon>
        <taxon>Embryophyta</taxon>
        <taxon>Tracheophyta</taxon>
        <taxon>Spermatophyta</taxon>
        <taxon>Magnoliopsida</taxon>
        <taxon>eudicotyledons</taxon>
        <taxon>Gunneridae</taxon>
        <taxon>Pentapetalae</taxon>
        <taxon>asterids</taxon>
        <taxon>lamiids</taxon>
        <taxon>Gentianales</taxon>
        <taxon>Rubiaceae</taxon>
        <taxon>Rubioideae</taxon>
        <taxon>Spermacoceae</taxon>
        <taxon>Hedyotis-Oldenlandia complex</taxon>
        <taxon>Oldenlandia</taxon>
    </lineage>
</organism>
<dbReference type="GO" id="GO:0005783">
    <property type="term" value="C:endoplasmic reticulum"/>
    <property type="evidence" value="ECO:0007669"/>
    <property type="project" value="TreeGrafter"/>
</dbReference>
<proteinExistence type="predicted"/>
<dbReference type="PANTHER" id="PTHR19316">
    <property type="entry name" value="PROTEIN FOLDING REGULATOR"/>
    <property type="match status" value="1"/>
</dbReference>
<dbReference type="InterPro" id="IPR016024">
    <property type="entry name" value="ARM-type_fold"/>
</dbReference>
<feature type="domain" description="Nucleotide exchange factor Fes1" evidence="2">
    <location>
        <begin position="71"/>
        <end position="162"/>
    </location>
</feature>
<name>A0AAV1CFF7_OLDCO</name>
<keyword evidence="4" id="KW-1185">Reference proteome</keyword>
<dbReference type="EMBL" id="OX459119">
    <property type="protein sequence ID" value="CAI9093327.1"/>
    <property type="molecule type" value="Genomic_DNA"/>
</dbReference>
<evidence type="ECO:0000259" key="2">
    <source>
        <dbReference type="Pfam" id="PF08609"/>
    </source>
</evidence>
<dbReference type="Pfam" id="PF08609">
    <property type="entry name" value="Fes1"/>
    <property type="match status" value="1"/>
</dbReference>
<dbReference type="AlphaFoldDB" id="A0AAV1CFF7"/>
<dbReference type="InterPro" id="IPR013918">
    <property type="entry name" value="Nucleotide_exch_fac_Fes1"/>
</dbReference>
<gene>
    <name evidence="3" type="ORF">OLC1_LOCUS4771</name>
</gene>
<dbReference type="Proteomes" id="UP001161247">
    <property type="component" value="Chromosome 2"/>
</dbReference>
<accession>A0AAV1CFF7</accession>
<reference evidence="3" key="1">
    <citation type="submission" date="2023-03" db="EMBL/GenBank/DDBJ databases">
        <authorList>
            <person name="Julca I."/>
        </authorList>
    </citation>
    <scope>NUCLEOTIDE SEQUENCE</scope>
</reference>
<feature type="signal peptide" evidence="1">
    <location>
        <begin position="1"/>
        <end position="25"/>
    </location>
</feature>
<evidence type="ECO:0000313" key="4">
    <source>
        <dbReference type="Proteomes" id="UP001161247"/>
    </source>
</evidence>
<dbReference type="SUPFAM" id="SSF48371">
    <property type="entry name" value="ARM repeat"/>
    <property type="match status" value="1"/>
</dbReference>
<sequence length="391" mass="43303">MRLSYSSVLAIAVALLAVIAVKAAAKVEGSNETASAAGLYWSNAQEEGDVDISTFAGEWNEDDVDGGFSSLDGMLQWAIGHSDPSKLKETAEDVKRKSPDELKKRQDEIKELIEKMKMPSDAELMKIAIDDLNNSSLPWEDHLRALLELSELVEPIDNANDLHKLGGTLVVVKELNHPDSEVRTTSALVLGKACQNNPVVQKQFLELGALSELLKMTKSNSVEEVLRALYAISALIRNNVVGQQLFYGESGDLIIQDLLSKSNIDVRIHKRSVSIVSDLAESQMENPSYPVPPFFSNPLFLRSVVDLLASMDLDLQEKVLHAVENLLRLQSGASIFKEFCELDAALDKMKEQLQRLAKDDQHGEHATDVEILRKQVQQIYADKINKVLEST</sequence>
<dbReference type="Gene3D" id="1.25.10.10">
    <property type="entry name" value="Leucine-rich Repeat Variant"/>
    <property type="match status" value="1"/>
</dbReference>
<feature type="chain" id="PRO_5043471719" evidence="1">
    <location>
        <begin position="26"/>
        <end position="391"/>
    </location>
</feature>
<dbReference type="InterPro" id="IPR011989">
    <property type="entry name" value="ARM-like"/>
</dbReference>
<dbReference type="GO" id="GO:0000774">
    <property type="term" value="F:adenyl-nucleotide exchange factor activity"/>
    <property type="evidence" value="ECO:0007669"/>
    <property type="project" value="TreeGrafter"/>
</dbReference>
<protein>
    <submittedName>
        <fullName evidence="3">OLC1v1028802C1</fullName>
    </submittedName>
</protein>
<evidence type="ECO:0000256" key="1">
    <source>
        <dbReference type="SAM" id="SignalP"/>
    </source>
</evidence>
<keyword evidence="1" id="KW-0732">Signal</keyword>
<dbReference type="InterPro" id="IPR050693">
    <property type="entry name" value="Hsp70_NEF-Inhibitors"/>
</dbReference>